<dbReference type="InterPro" id="IPR018130">
    <property type="entry name" value="Ribosomal_uS2_CS"/>
</dbReference>
<evidence type="ECO:0000256" key="8">
    <source>
        <dbReference type="ARBA" id="ARBA00083109"/>
    </source>
</evidence>
<keyword evidence="4" id="KW-0496">Mitochondrion</keyword>
<evidence type="ECO:0000256" key="6">
    <source>
        <dbReference type="ARBA" id="ARBA00059792"/>
    </source>
</evidence>
<dbReference type="InterPro" id="IPR023591">
    <property type="entry name" value="Ribosomal_uS2_flav_dom_sf"/>
</dbReference>
<keyword evidence="3 9" id="KW-0689">Ribosomal protein</keyword>
<accession>A0A2B4SLH4</accession>
<evidence type="ECO:0000256" key="4">
    <source>
        <dbReference type="ARBA" id="ARBA00023128"/>
    </source>
</evidence>
<dbReference type="InterPro" id="IPR005706">
    <property type="entry name" value="Ribosomal_uS2_bac/mit/plastid"/>
</dbReference>
<dbReference type="GO" id="GO:0005743">
    <property type="term" value="C:mitochondrial inner membrane"/>
    <property type="evidence" value="ECO:0007669"/>
    <property type="project" value="UniProtKB-ARBA"/>
</dbReference>
<comment type="function">
    <text evidence="6">Required for mitoribosome formation and stability, and mitochondrial translation.</text>
</comment>
<reference evidence="10" key="1">
    <citation type="journal article" date="2017" name="bioRxiv">
        <title>Comparative analysis of the genomes of Stylophora pistillata and Acropora digitifera provides evidence for extensive differences between species of corals.</title>
        <authorList>
            <person name="Voolstra C.R."/>
            <person name="Li Y."/>
            <person name="Liew Y.J."/>
            <person name="Baumgarten S."/>
            <person name="Zoccola D."/>
            <person name="Flot J.-F."/>
            <person name="Tambutte S."/>
            <person name="Allemand D."/>
            <person name="Aranda M."/>
        </authorList>
    </citation>
    <scope>NUCLEOTIDE SEQUENCE [LARGE SCALE GENOMIC DNA]</scope>
</reference>
<dbReference type="PANTHER" id="PTHR12534">
    <property type="entry name" value="30S RIBOSOMAL PROTEIN S2 PROKARYOTIC AND ORGANELLAR"/>
    <property type="match status" value="1"/>
</dbReference>
<keyword evidence="5" id="KW-0687">Ribonucleoprotein</keyword>
<dbReference type="PANTHER" id="PTHR12534:SF0">
    <property type="entry name" value="SMALL RIBOSOMAL SUBUNIT PROTEIN US2M"/>
    <property type="match status" value="1"/>
</dbReference>
<dbReference type="InterPro" id="IPR001865">
    <property type="entry name" value="Ribosomal_uS2"/>
</dbReference>
<evidence type="ECO:0000313" key="10">
    <source>
        <dbReference type="Proteomes" id="UP000225706"/>
    </source>
</evidence>
<sequence length="289" mass="32841">MAGLPVRRISWNISPIRGKTIISSLLAPLMRFRQACSIHTHSSILSSSELSSAVETNVIRPDDGEIVKNNEEKSMLEHPDYFEVHKLFTLKDLFNANVHLGHHEGCWDPLMKPYLYGVREKHHIIDLNQTVVHLRLALNVLSHITYKRGKILFVSTHPQYEELTQRTARECDEYFVTRRWRGGTLTNSYMLLGTIELVDLIVFLHLPSLGRNTRAVIEAAQLNIPTIGIVDSDCNPNLIMYPIPGNDDTPSAVQLYCDLFKKVILKAKEERRKLASDTEDEDVDSDGNA</sequence>
<evidence type="ECO:0000256" key="2">
    <source>
        <dbReference type="ARBA" id="ARBA00006242"/>
    </source>
</evidence>
<keyword evidence="10" id="KW-1185">Reference proteome</keyword>
<name>A0A2B4SLH4_STYPI</name>
<evidence type="ECO:0000313" key="9">
    <source>
        <dbReference type="EMBL" id="PFX29730.1"/>
    </source>
</evidence>
<dbReference type="PRINTS" id="PR00395">
    <property type="entry name" value="RIBOSOMALS2"/>
</dbReference>
<dbReference type="SUPFAM" id="SSF52313">
    <property type="entry name" value="Ribosomal protein S2"/>
    <property type="match status" value="1"/>
</dbReference>
<comment type="subcellular location">
    <subcellularLocation>
        <location evidence="1">Mitochondrion</location>
    </subcellularLocation>
</comment>
<dbReference type="FunFam" id="3.40.50.10490:FF:000026">
    <property type="entry name" value="28S ribosomal protein S2, mitochondrial"/>
    <property type="match status" value="1"/>
</dbReference>
<dbReference type="GO" id="GO:0006412">
    <property type="term" value="P:translation"/>
    <property type="evidence" value="ECO:0007669"/>
    <property type="project" value="InterPro"/>
</dbReference>
<dbReference type="STRING" id="50429.A0A2B4SLH4"/>
<dbReference type="NCBIfam" id="TIGR01011">
    <property type="entry name" value="rpsB_bact"/>
    <property type="match status" value="1"/>
</dbReference>
<comment type="caution">
    <text evidence="9">The sequence shown here is derived from an EMBL/GenBank/DDBJ whole genome shotgun (WGS) entry which is preliminary data.</text>
</comment>
<dbReference type="AlphaFoldDB" id="A0A2B4SLH4"/>
<dbReference type="Gene3D" id="3.40.50.10490">
    <property type="entry name" value="Glucose-6-phosphate isomerase like protein, domain 1"/>
    <property type="match status" value="1"/>
</dbReference>
<dbReference type="Proteomes" id="UP000225706">
    <property type="component" value="Unassembled WGS sequence"/>
</dbReference>
<dbReference type="CDD" id="cd01425">
    <property type="entry name" value="RPS2"/>
    <property type="match status" value="1"/>
</dbReference>
<organism evidence="9 10">
    <name type="scientific">Stylophora pistillata</name>
    <name type="common">Smooth cauliflower coral</name>
    <dbReference type="NCBI Taxonomy" id="50429"/>
    <lineage>
        <taxon>Eukaryota</taxon>
        <taxon>Metazoa</taxon>
        <taxon>Cnidaria</taxon>
        <taxon>Anthozoa</taxon>
        <taxon>Hexacorallia</taxon>
        <taxon>Scleractinia</taxon>
        <taxon>Astrocoeniina</taxon>
        <taxon>Pocilloporidae</taxon>
        <taxon>Stylophora</taxon>
    </lineage>
</organism>
<protein>
    <recommendedName>
        <fullName evidence="7">Small ribosomal subunit protein uS2m</fullName>
    </recommendedName>
    <alternativeName>
        <fullName evidence="8">28S ribosomal protein S2, mitochondrial</fullName>
    </alternativeName>
</protein>
<evidence type="ECO:0000256" key="5">
    <source>
        <dbReference type="ARBA" id="ARBA00023274"/>
    </source>
</evidence>
<dbReference type="Pfam" id="PF00318">
    <property type="entry name" value="Ribosomal_S2"/>
    <property type="match status" value="2"/>
</dbReference>
<evidence type="ECO:0000256" key="3">
    <source>
        <dbReference type="ARBA" id="ARBA00022980"/>
    </source>
</evidence>
<evidence type="ECO:0000256" key="1">
    <source>
        <dbReference type="ARBA" id="ARBA00004173"/>
    </source>
</evidence>
<dbReference type="GO" id="GO:0005763">
    <property type="term" value="C:mitochondrial small ribosomal subunit"/>
    <property type="evidence" value="ECO:0007669"/>
    <property type="project" value="UniProtKB-ARBA"/>
</dbReference>
<dbReference type="GO" id="GO:0003735">
    <property type="term" value="F:structural constituent of ribosome"/>
    <property type="evidence" value="ECO:0007669"/>
    <property type="project" value="InterPro"/>
</dbReference>
<dbReference type="HAMAP" id="MF_00291_B">
    <property type="entry name" value="Ribosomal_uS2_B"/>
    <property type="match status" value="1"/>
</dbReference>
<dbReference type="EMBL" id="LSMT01000061">
    <property type="protein sequence ID" value="PFX29730.1"/>
    <property type="molecule type" value="Genomic_DNA"/>
</dbReference>
<comment type="similarity">
    <text evidence="2">Belongs to the universal ribosomal protein uS2 family.</text>
</comment>
<proteinExistence type="inferred from homology"/>
<gene>
    <name evidence="9" type="primary">Mrps2</name>
    <name evidence="9" type="ORF">AWC38_SpisGene5479</name>
</gene>
<dbReference type="OrthoDB" id="2320368at2759"/>
<dbReference type="PROSITE" id="PS00962">
    <property type="entry name" value="RIBOSOMAL_S2_1"/>
    <property type="match status" value="1"/>
</dbReference>
<evidence type="ECO:0000256" key="7">
    <source>
        <dbReference type="ARBA" id="ARBA00071390"/>
    </source>
</evidence>